<sequence>MEKSTICTKSQTLLLLFFFALLLNSPWIISAARPLDFPAQNSLSSNEKSTTIITSQSQTNERSTMIINPKKSAVTSNESEQQYMVAAHDVPSGPNPISNGSDEY</sequence>
<feature type="compositionally biased region" description="Low complexity" evidence="1">
    <location>
        <begin position="49"/>
        <end position="59"/>
    </location>
</feature>
<dbReference type="OMA" id="YMVNAHD"/>
<dbReference type="GO" id="GO:0010089">
    <property type="term" value="P:xylem development"/>
    <property type="evidence" value="ECO:0007669"/>
    <property type="project" value="InterPro"/>
</dbReference>
<name>A0A1J6IZV8_NICAT</name>
<reference evidence="3" key="1">
    <citation type="submission" date="2016-11" db="EMBL/GenBank/DDBJ databases">
        <title>The genome of Nicotiana attenuata.</title>
        <authorList>
            <person name="Xu S."/>
            <person name="Brockmoeller T."/>
            <person name="Gaquerel E."/>
            <person name="Navarro A."/>
            <person name="Kuhl H."/>
            <person name="Gase K."/>
            <person name="Ling Z."/>
            <person name="Zhou W."/>
            <person name="Kreitzer C."/>
            <person name="Stanke M."/>
            <person name="Tang H."/>
            <person name="Lyons E."/>
            <person name="Pandey P."/>
            <person name="Pandey S.P."/>
            <person name="Timmermann B."/>
            <person name="Baldwin I.T."/>
        </authorList>
    </citation>
    <scope>NUCLEOTIDE SEQUENCE [LARGE SCALE GENOMIC DNA]</scope>
    <source>
        <strain evidence="3">UT</strain>
    </source>
</reference>
<evidence type="ECO:0000313" key="3">
    <source>
        <dbReference type="EMBL" id="OIT06048.1"/>
    </source>
</evidence>
<dbReference type="EMBL" id="MJEQ01037184">
    <property type="protein sequence ID" value="OIT06048.1"/>
    <property type="molecule type" value="Genomic_DNA"/>
</dbReference>
<evidence type="ECO:0000256" key="2">
    <source>
        <dbReference type="SAM" id="SignalP"/>
    </source>
</evidence>
<accession>A0A1J6IZV8</accession>
<dbReference type="PANTHER" id="PTHR35301">
    <property type="entry name" value="CLAVATA3/ESR (CLE)-RELATED PROTEIN 41-RELATED"/>
    <property type="match status" value="1"/>
</dbReference>
<dbReference type="AlphaFoldDB" id="A0A1J6IZV8"/>
<evidence type="ECO:0000313" key="4">
    <source>
        <dbReference type="Proteomes" id="UP000187609"/>
    </source>
</evidence>
<comment type="caution">
    <text evidence="3">The sequence shown here is derived from an EMBL/GenBank/DDBJ whole genome shotgun (WGS) entry which is preliminary data.</text>
</comment>
<proteinExistence type="predicted"/>
<keyword evidence="2" id="KW-0732">Signal</keyword>
<feature type="region of interest" description="Disordered" evidence="1">
    <location>
        <begin position="39"/>
        <end position="61"/>
    </location>
</feature>
<dbReference type="GO" id="GO:0033612">
    <property type="term" value="F:receptor serine/threonine kinase binding"/>
    <property type="evidence" value="ECO:0007669"/>
    <property type="project" value="InterPro"/>
</dbReference>
<keyword evidence="4" id="KW-1185">Reference proteome</keyword>
<dbReference type="InterPro" id="IPR037495">
    <property type="entry name" value="CLE41/42/44"/>
</dbReference>
<evidence type="ECO:0000256" key="1">
    <source>
        <dbReference type="SAM" id="MobiDB-lite"/>
    </source>
</evidence>
<gene>
    <name evidence="3" type="ORF">A4A49_54813</name>
</gene>
<dbReference type="Gramene" id="OIT06048">
    <property type="protein sequence ID" value="OIT06048"/>
    <property type="gene ID" value="A4A49_54813"/>
</dbReference>
<dbReference type="GO" id="GO:0048046">
    <property type="term" value="C:apoplast"/>
    <property type="evidence" value="ECO:0007669"/>
    <property type="project" value="TreeGrafter"/>
</dbReference>
<dbReference type="PANTHER" id="PTHR35301:SF1">
    <property type="entry name" value="CLAVATA3_ESR (CLE)-RELATED PROTEIN 41-RELATED"/>
    <property type="match status" value="1"/>
</dbReference>
<feature type="compositionally biased region" description="Polar residues" evidence="1">
    <location>
        <begin position="39"/>
        <end position="48"/>
    </location>
</feature>
<feature type="chain" id="PRO_5012453307" evidence="2">
    <location>
        <begin position="32"/>
        <end position="104"/>
    </location>
</feature>
<feature type="signal peptide" evidence="2">
    <location>
        <begin position="1"/>
        <end position="31"/>
    </location>
</feature>
<protein>
    <submittedName>
        <fullName evidence="3">Uncharacterized protein</fullName>
    </submittedName>
</protein>
<dbReference type="Proteomes" id="UP000187609">
    <property type="component" value="Unassembled WGS sequence"/>
</dbReference>
<organism evidence="3 4">
    <name type="scientific">Nicotiana attenuata</name>
    <name type="common">Coyote tobacco</name>
    <dbReference type="NCBI Taxonomy" id="49451"/>
    <lineage>
        <taxon>Eukaryota</taxon>
        <taxon>Viridiplantae</taxon>
        <taxon>Streptophyta</taxon>
        <taxon>Embryophyta</taxon>
        <taxon>Tracheophyta</taxon>
        <taxon>Spermatophyta</taxon>
        <taxon>Magnoliopsida</taxon>
        <taxon>eudicotyledons</taxon>
        <taxon>Gunneridae</taxon>
        <taxon>Pentapetalae</taxon>
        <taxon>asterids</taxon>
        <taxon>lamiids</taxon>
        <taxon>Solanales</taxon>
        <taxon>Solanaceae</taxon>
        <taxon>Nicotianoideae</taxon>
        <taxon>Nicotianeae</taxon>
        <taxon>Nicotiana</taxon>
    </lineage>
</organism>